<keyword evidence="3" id="KW-1185">Reference proteome</keyword>
<reference evidence="3" key="1">
    <citation type="journal article" date="2017" name="Nature">
        <title>The sunflower genome provides insights into oil metabolism, flowering and Asterid evolution.</title>
        <authorList>
            <person name="Badouin H."/>
            <person name="Gouzy J."/>
            <person name="Grassa C.J."/>
            <person name="Murat F."/>
            <person name="Staton S.E."/>
            <person name="Cottret L."/>
            <person name="Lelandais-Briere C."/>
            <person name="Owens G.L."/>
            <person name="Carrere S."/>
            <person name="Mayjonade B."/>
            <person name="Legrand L."/>
            <person name="Gill N."/>
            <person name="Kane N.C."/>
            <person name="Bowers J.E."/>
            <person name="Hubner S."/>
            <person name="Bellec A."/>
            <person name="Berard A."/>
            <person name="Berges H."/>
            <person name="Blanchet N."/>
            <person name="Boniface M.C."/>
            <person name="Brunel D."/>
            <person name="Catrice O."/>
            <person name="Chaidir N."/>
            <person name="Claudel C."/>
            <person name="Donnadieu C."/>
            <person name="Faraut T."/>
            <person name="Fievet G."/>
            <person name="Helmstetter N."/>
            <person name="King M."/>
            <person name="Knapp S.J."/>
            <person name="Lai Z."/>
            <person name="Le Paslier M.C."/>
            <person name="Lippi Y."/>
            <person name="Lorenzon L."/>
            <person name="Mandel J.R."/>
            <person name="Marage G."/>
            <person name="Marchand G."/>
            <person name="Marquand E."/>
            <person name="Bret-Mestries E."/>
            <person name="Morien E."/>
            <person name="Nambeesan S."/>
            <person name="Nguyen T."/>
            <person name="Pegot-Espagnet P."/>
            <person name="Pouilly N."/>
            <person name="Raftis F."/>
            <person name="Sallet E."/>
            <person name="Schiex T."/>
            <person name="Thomas J."/>
            <person name="Vandecasteele C."/>
            <person name="Vares D."/>
            <person name="Vear F."/>
            <person name="Vautrin S."/>
            <person name="Crespi M."/>
            <person name="Mangin B."/>
            <person name="Burke J.M."/>
            <person name="Salse J."/>
            <person name="Munos S."/>
            <person name="Vincourt P."/>
            <person name="Rieseberg L.H."/>
            <person name="Langlade N.B."/>
        </authorList>
    </citation>
    <scope>NUCLEOTIDE SEQUENCE [LARGE SCALE GENOMIC DNA]</scope>
    <source>
        <strain evidence="3">cv. SF193</strain>
    </source>
</reference>
<keyword evidence="1" id="KW-1133">Transmembrane helix</keyword>
<dbReference type="EMBL" id="CM007890">
    <property type="protein sequence ID" value="OTG35777.1"/>
    <property type="molecule type" value="Genomic_DNA"/>
</dbReference>
<protein>
    <submittedName>
        <fullName evidence="2">Uncharacterized protein</fullName>
    </submittedName>
</protein>
<evidence type="ECO:0000256" key="1">
    <source>
        <dbReference type="SAM" id="Phobius"/>
    </source>
</evidence>
<keyword evidence="1" id="KW-0812">Transmembrane</keyword>
<evidence type="ECO:0000313" key="2">
    <source>
        <dbReference type="EMBL" id="OTG35777.1"/>
    </source>
</evidence>
<keyword evidence="1" id="KW-0472">Membrane</keyword>
<dbReference type="InParanoid" id="A0A251VJG2"/>
<evidence type="ECO:0000313" key="3">
    <source>
        <dbReference type="Proteomes" id="UP000215914"/>
    </source>
</evidence>
<proteinExistence type="predicted"/>
<accession>A0A251VJG2</accession>
<gene>
    <name evidence="2" type="ORF">HannXRQ_Chr01g0000441</name>
</gene>
<name>A0A251VJG2_HELAN</name>
<organism evidence="2 3">
    <name type="scientific">Helianthus annuus</name>
    <name type="common">Common sunflower</name>
    <dbReference type="NCBI Taxonomy" id="4232"/>
    <lineage>
        <taxon>Eukaryota</taxon>
        <taxon>Viridiplantae</taxon>
        <taxon>Streptophyta</taxon>
        <taxon>Embryophyta</taxon>
        <taxon>Tracheophyta</taxon>
        <taxon>Spermatophyta</taxon>
        <taxon>Magnoliopsida</taxon>
        <taxon>eudicotyledons</taxon>
        <taxon>Gunneridae</taxon>
        <taxon>Pentapetalae</taxon>
        <taxon>asterids</taxon>
        <taxon>campanulids</taxon>
        <taxon>Asterales</taxon>
        <taxon>Asteraceae</taxon>
        <taxon>Asteroideae</taxon>
        <taxon>Heliantheae alliance</taxon>
        <taxon>Heliantheae</taxon>
        <taxon>Helianthus</taxon>
    </lineage>
</organism>
<dbReference type="AlphaFoldDB" id="A0A251VJG2"/>
<feature type="transmembrane region" description="Helical" evidence="1">
    <location>
        <begin position="41"/>
        <end position="63"/>
    </location>
</feature>
<dbReference type="Proteomes" id="UP000215914">
    <property type="component" value="Chromosome 1"/>
</dbReference>
<sequence length="78" mass="9255">MQFVDRIKVGLHWFTMKKRCLLRSAGRWTCSWLKYLGCDQILLWAVTYRAGLLVGYFFISYLLSNPFSVQRKSQDDVE</sequence>